<proteinExistence type="predicted"/>
<dbReference type="EMBL" id="JABBWM010000071">
    <property type="protein sequence ID" value="KAG2096052.1"/>
    <property type="molecule type" value="Genomic_DNA"/>
</dbReference>
<dbReference type="PANTHER" id="PTHR33096">
    <property type="entry name" value="CXC2 DOMAIN-CONTAINING PROTEIN"/>
    <property type="match status" value="1"/>
</dbReference>
<dbReference type="Gene3D" id="3.40.395.10">
    <property type="entry name" value="Adenoviral Proteinase, Chain A"/>
    <property type="match status" value="1"/>
</dbReference>
<keyword evidence="2" id="KW-1185">Reference proteome</keyword>
<dbReference type="Proteomes" id="UP000823399">
    <property type="component" value="Unassembled WGS sequence"/>
</dbReference>
<reference evidence="1" key="1">
    <citation type="journal article" date="2020" name="New Phytol.">
        <title>Comparative genomics reveals dynamic genome evolution in host specialist ectomycorrhizal fungi.</title>
        <authorList>
            <person name="Lofgren L.A."/>
            <person name="Nguyen N.H."/>
            <person name="Vilgalys R."/>
            <person name="Ruytinx J."/>
            <person name="Liao H.L."/>
            <person name="Branco S."/>
            <person name="Kuo A."/>
            <person name="LaButti K."/>
            <person name="Lipzen A."/>
            <person name="Andreopoulos W."/>
            <person name="Pangilinan J."/>
            <person name="Riley R."/>
            <person name="Hundley H."/>
            <person name="Na H."/>
            <person name="Barry K."/>
            <person name="Grigoriev I.V."/>
            <person name="Stajich J.E."/>
            <person name="Kennedy P.G."/>
        </authorList>
    </citation>
    <scope>NUCLEOTIDE SEQUENCE</scope>
    <source>
        <strain evidence="1">FC423</strain>
    </source>
</reference>
<dbReference type="Pfam" id="PF18758">
    <property type="entry name" value="KDZ"/>
    <property type="match status" value="1"/>
</dbReference>
<name>A0A9P7EX00_9AGAM</name>
<dbReference type="GeneID" id="64702226"/>
<evidence type="ECO:0000313" key="2">
    <source>
        <dbReference type="Proteomes" id="UP000823399"/>
    </source>
</evidence>
<accession>A0A9P7EX00</accession>
<dbReference type="PANTHER" id="PTHR33096:SF1">
    <property type="entry name" value="CXC1-LIKE CYSTEINE CLUSTER ASSOCIATED WITH KDZ TRANSPOSASES DOMAIN-CONTAINING PROTEIN"/>
    <property type="match status" value="1"/>
</dbReference>
<dbReference type="RefSeq" id="XP_041288059.1">
    <property type="nucleotide sequence ID" value="XM_041439967.1"/>
</dbReference>
<dbReference type="SUPFAM" id="SSF54001">
    <property type="entry name" value="Cysteine proteinases"/>
    <property type="match status" value="1"/>
</dbReference>
<dbReference type="AlphaFoldDB" id="A0A9P7EX00"/>
<sequence length="1003" mass="112908">MSVKWRILPDQPTNSLYKNWIALIPTLVDPVLQYFGQMQGKALENIRPVISACGSLCVLIHHGLFPTAPSQPQMAVSVDLLSFYCTLFEHSCDAINALASALKNYYSWWGYQMTDAQGKVIQDPFRRGPGYAIQWYDILQVEVERQVEMVVQQHFQNSPSLTQCTPLLVQRCPACFAGILHGRSTDEGGDIHVAMDGNFHHCHRCAAGDCPNFYDPTYFLPKSFVDAIGHHIDTQCKRPVKSHVPLVPNEAIDQCKNAYEAADGKKQKAAMDSFDDTGIMALICCHDIPLFFANIDSPGEQQKYSVALLHHFFSFLLPEATVIALYDIGCVLARTLSKYDILPISITSHLRFATTAMHAYGHKWACQLIYNPQICVGLGLSDGEGTERLWSCLVQLIGVEHTSSRQHCLWLIDRQAVAIASEMRIDLGDWIKRRLRRGIKEQGSAAQDALDRCGVPIEELQSEWLQQRHSQLSIRAHAPARLKKELDTVLALQADLDTSDKALQTARTMLEKDMASDDTPEALESLERGHDRLMNKVEALYSSLNVHDRFPELHGINLEFVRILLMARDLKMNVHKHAIASFFEWDKLDRAVGGIQQVLGTKLHQQTCKAISKCQPALMTAIRRFNSYCERLNSLYDTSWGIPLPAPLPTKLAELCSDPGLMEDVWITPSLGEVPRWLDDTSIRDGIRALLKHDRCREEQVQLGVSLSQFHCSNGMPNFIRLQTRWSNCLASSVRFTNKVSKAVAIATTLSGGSPNMMFHWINASTLVVPDSVGSDELPIVDPDHCPQGEMGALELDDNDSTNYGCKVNAMICWNLPDVQPDILDPAKNFARIRPSHDGIPRLLFEPKDIGILSSPTACLNDICINNCAILLWCSQLNTSTTHYWEKDIWLSTKELYLFDSMGDRMPWQSDVKHIIRLIARFIAIARQHGHHVHIDLEGWVARPLNIKCLQNNDFDCGLWILAAIFAVVRGSHITGLHERDMDNLRWLYADYDSCITSSLKLQ</sequence>
<dbReference type="OrthoDB" id="3253684at2759"/>
<dbReference type="InterPro" id="IPR038765">
    <property type="entry name" value="Papain-like_cys_pep_sf"/>
</dbReference>
<comment type="caution">
    <text evidence="1">The sequence shown here is derived from an EMBL/GenBank/DDBJ whole genome shotgun (WGS) entry which is preliminary data.</text>
</comment>
<organism evidence="1 2">
    <name type="scientific">Suillus discolor</name>
    <dbReference type="NCBI Taxonomy" id="1912936"/>
    <lineage>
        <taxon>Eukaryota</taxon>
        <taxon>Fungi</taxon>
        <taxon>Dikarya</taxon>
        <taxon>Basidiomycota</taxon>
        <taxon>Agaricomycotina</taxon>
        <taxon>Agaricomycetes</taxon>
        <taxon>Agaricomycetidae</taxon>
        <taxon>Boletales</taxon>
        <taxon>Suillineae</taxon>
        <taxon>Suillaceae</taxon>
        <taxon>Suillus</taxon>
    </lineage>
</organism>
<dbReference type="InterPro" id="IPR040521">
    <property type="entry name" value="KDZ"/>
</dbReference>
<protein>
    <recommendedName>
        <fullName evidence="3">Ubiquitin-like protease family profile domain-containing protein</fullName>
    </recommendedName>
</protein>
<gene>
    <name evidence="1" type="ORF">F5147DRAFT_747619</name>
</gene>
<evidence type="ECO:0000313" key="1">
    <source>
        <dbReference type="EMBL" id="KAG2096052.1"/>
    </source>
</evidence>
<evidence type="ECO:0008006" key="3">
    <source>
        <dbReference type="Google" id="ProtNLM"/>
    </source>
</evidence>